<comment type="caution">
    <text evidence="2">The sequence shown here is derived from an EMBL/GenBank/DDBJ whole genome shotgun (WGS) entry which is preliminary data.</text>
</comment>
<keyword evidence="1" id="KW-0812">Transmembrane</keyword>
<organism evidence="2 3">
    <name type="scientific">Buttiauxella gaviniae</name>
    <dbReference type="NCBI Taxonomy" id="82990"/>
    <lineage>
        <taxon>Bacteria</taxon>
        <taxon>Pseudomonadati</taxon>
        <taxon>Pseudomonadota</taxon>
        <taxon>Gammaproteobacteria</taxon>
        <taxon>Enterobacterales</taxon>
        <taxon>Enterobacteriaceae</taxon>
        <taxon>Buttiauxella</taxon>
    </lineage>
</organism>
<evidence type="ECO:0000313" key="2">
    <source>
        <dbReference type="EMBL" id="MEW7314609.1"/>
    </source>
</evidence>
<accession>A0ABV3NYI9</accession>
<dbReference type="EMBL" id="JBFMVT010000002">
    <property type="protein sequence ID" value="MEW7314609.1"/>
    <property type="molecule type" value="Genomic_DNA"/>
</dbReference>
<feature type="transmembrane region" description="Helical" evidence="1">
    <location>
        <begin position="48"/>
        <end position="75"/>
    </location>
</feature>
<keyword evidence="1" id="KW-1133">Transmembrane helix</keyword>
<gene>
    <name evidence="2" type="ORF">AB1E22_18235</name>
</gene>
<feature type="transmembrane region" description="Helical" evidence="1">
    <location>
        <begin position="81"/>
        <end position="99"/>
    </location>
</feature>
<reference evidence="2 3" key="1">
    <citation type="submission" date="2024-07" db="EMBL/GenBank/DDBJ databases">
        <authorList>
            <person name="Wang L."/>
        </authorList>
    </citation>
    <scope>NUCLEOTIDE SEQUENCE [LARGE SCALE GENOMIC DNA]</scope>
    <source>
        <strain evidence="2 3">WL359</strain>
    </source>
</reference>
<keyword evidence="3" id="KW-1185">Reference proteome</keyword>
<protein>
    <submittedName>
        <fullName evidence="2">Uncharacterized protein</fullName>
    </submittedName>
</protein>
<sequence length="129" mass="15105">MVNKKDLILSSGFTYKELLMIKGYFQYIRRHYYKPHEPMTEDENLKEVILIMAQLCFWSPFNFLILCPLLTYSAVMLTDNISIIVPIFITTAYGFILGIQDNARIFNVRYLTIIKLMILRVRARMAGLA</sequence>
<proteinExistence type="predicted"/>
<keyword evidence="1" id="KW-0472">Membrane</keyword>
<evidence type="ECO:0000256" key="1">
    <source>
        <dbReference type="SAM" id="Phobius"/>
    </source>
</evidence>
<dbReference type="RefSeq" id="WP_367596641.1">
    <property type="nucleotide sequence ID" value="NZ_JBFMVT010000002.1"/>
</dbReference>
<evidence type="ECO:0000313" key="3">
    <source>
        <dbReference type="Proteomes" id="UP001555342"/>
    </source>
</evidence>
<dbReference type="Proteomes" id="UP001555342">
    <property type="component" value="Unassembled WGS sequence"/>
</dbReference>
<name>A0ABV3NYI9_9ENTR</name>